<evidence type="ECO:0000313" key="3">
    <source>
        <dbReference type="Proteomes" id="UP000553632"/>
    </source>
</evidence>
<proteinExistence type="predicted"/>
<keyword evidence="2" id="KW-0687">Ribonucleoprotein</keyword>
<reference evidence="2 3" key="1">
    <citation type="submission" date="2020-04" db="EMBL/GenBank/DDBJ databases">
        <title>Perkinsus olseni comparative genomics.</title>
        <authorList>
            <person name="Bogema D.R."/>
        </authorList>
    </citation>
    <scope>NUCLEOTIDE SEQUENCE [LARGE SCALE GENOMIC DNA]</scope>
    <source>
        <strain evidence="2 3">ATCC PRA-207</strain>
    </source>
</reference>
<organism evidence="2 3">
    <name type="scientific">Perkinsus olseni</name>
    <name type="common">Perkinsus atlanticus</name>
    <dbReference type="NCBI Taxonomy" id="32597"/>
    <lineage>
        <taxon>Eukaryota</taxon>
        <taxon>Sar</taxon>
        <taxon>Alveolata</taxon>
        <taxon>Perkinsozoa</taxon>
        <taxon>Perkinsea</taxon>
        <taxon>Perkinsida</taxon>
        <taxon>Perkinsidae</taxon>
        <taxon>Perkinsus</taxon>
    </lineage>
</organism>
<protein>
    <submittedName>
        <fullName evidence="2">40S ribosomal protein S3</fullName>
    </submittedName>
</protein>
<dbReference type="GO" id="GO:0005840">
    <property type="term" value="C:ribosome"/>
    <property type="evidence" value="ECO:0007669"/>
    <property type="project" value="UniProtKB-KW"/>
</dbReference>
<keyword evidence="2" id="KW-0689">Ribosomal protein</keyword>
<dbReference type="AlphaFoldDB" id="A0A7J6QBZ4"/>
<evidence type="ECO:0000313" key="2">
    <source>
        <dbReference type="EMBL" id="KAF4705752.1"/>
    </source>
</evidence>
<comment type="caution">
    <text evidence="2">The sequence shown here is derived from an EMBL/GenBank/DDBJ whole genome shotgun (WGS) entry which is preliminary data.</text>
</comment>
<dbReference type="Proteomes" id="UP000553632">
    <property type="component" value="Unassembled WGS sequence"/>
</dbReference>
<keyword evidence="3" id="KW-1185">Reference proteome</keyword>
<dbReference type="EMBL" id="JABANO010034070">
    <property type="protein sequence ID" value="KAF4705752.1"/>
    <property type="molecule type" value="Genomic_DNA"/>
</dbReference>
<sequence length="118" mass="13389">PGEDRILVAYTDKEWFEKRLGIINDGRPYVLLMKNNGKVLLKGMSVLTMIGVQVLFCHHGHYDPNLHDYGIRKAVREEMERRENAIIKIAAKNTAANPMLEAPSTSDVHDDDNASDER</sequence>
<gene>
    <name evidence="2" type="primary">RPS3_2</name>
    <name evidence="2" type="ORF">FOZ63_021413</name>
</gene>
<feature type="region of interest" description="Disordered" evidence="1">
    <location>
        <begin position="97"/>
        <end position="118"/>
    </location>
</feature>
<name>A0A7J6QBZ4_PEROL</name>
<feature type="non-terminal residue" evidence="2">
    <location>
        <position position="1"/>
    </location>
</feature>
<evidence type="ECO:0000256" key="1">
    <source>
        <dbReference type="SAM" id="MobiDB-lite"/>
    </source>
</evidence>
<feature type="compositionally biased region" description="Basic and acidic residues" evidence="1">
    <location>
        <begin position="107"/>
        <end position="118"/>
    </location>
</feature>
<accession>A0A7J6QBZ4</accession>